<organism evidence="3 4">
    <name type="scientific">Pleodorina starrii</name>
    <dbReference type="NCBI Taxonomy" id="330485"/>
    <lineage>
        <taxon>Eukaryota</taxon>
        <taxon>Viridiplantae</taxon>
        <taxon>Chlorophyta</taxon>
        <taxon>core chlorophytes</taxon>
        <taxon>Chlorophyceae</taxon>
        <taxon>CS clade</taxon>
        <taxon>Chlamydomonadales</taxon>
        <taxon>Volvocaceae</taxon>
        <taxon>Pleodorina</taxon>
    </lineage>
</organism>
<dbReference type="AlphaFoldDB" id="A0A9W6BX32"/>
<evidence type="ECO:0000259" key="2">
    <source>
        <dbReference type="Pfam" id="PF12146"/>
    </source>
</evidence>
<evidence type="ECO:0000313" key="3">
    <source>
        <dbReference type="EMBL" id="GLC59824.1"/>
    </source>
</evidence>
<accession>A0A9W6BX32</accession>
<gene>
    <name evidence="3" type="primary">PLEST011176</name>
    <name evidence="3" type="ORF">PLESTB_001539700</name>
</gene>
<keyword evidence="4" id="KW-1185">Reference proteome</keyword>
<dbReference type="EMBL" id="BRXU01000030">
    <property type="protein sequence ID" value="GLC59824.1"/>
    <property type="molecule type" value="Genomic_DNA"/>
</dbReference>
<feature type="domain" description="Serine aminopeptidase S33" evidence="2">
    <location>
        <begin position="113"/>
        <end position="324"/>
    </location>
</feature>
<evidence type="ECO:0000256" key="1">
    <source>
        <dbReference type="SAM" id="MobiDB-lite"/>
    </source>
</evidence>
<dbReference type="PANTHER" id="PTHR42886:SF53">
    <property type="entry name" value="ALPHA_BETA-HYDROLASES SUPERFAMILY PROTEIN"/>
    <property type="match status" value="1"/>
</dbReference>
<dbReference type="PANTHER" id="PTHR42886">
    <property type="entry name" value="RE40534P-RELATED"/>
    <property type="match status" value="1"/>
</dbReference>
<sequence>MLRLPREEQLRCRRRDHTANSCKQTPRFLLQSQPRLNTFLAHSRCTRVVLTYAGFVAGSSTGSSSSTQDRADGSSNSTMASSQAPAPTLTQALSFTNAQGERLAAKFLDAGSDGVVILCHGYAASKDGFLFPRLADELAARGRSSLRFDFAGNGESEGVFSFGNYYREVEDLRAAVSFVRDTLKRTVHAIVGHSKGGNVVLLYASRYDDVPHVVNIAGRALMSRGIKERFGADILERLAAEGAVEQQVRADGGRRTISYLLTRESVDERMAMDMLAEASKIGSGTHVLTIHGSADTVIPVGDAHELAAVLRNHTLCVVEGGDHNFRQPAAAEQLLARVTEYLVTGA</sequence>
<dbReference type="SUPFAM" id="SSF53474">
    <property type="entry name" value="alpha/beta-Hydrolases"/>
    <property type="match status" value="1"/>
</dbReference>
<dbReference type="Proteomes" id="UP001165080">
    <property type="component" value="Unassembled WGS sequence"/>
</dbReference>
<evidence type="ECO:0000313" key="4">
    <source>
        <dbReference type="Proteomes" id="UP001165080"/>
    </source>
</evidence>
<dbReference type="OrthoDB" id="9988524at2759"/>
<feature type="region of interest" description="Disordered" evidence="1">
    <location>
        <begin position="59"/>
        <end position="84"/>
    </location>
</feature>
<feature type="compositionally biased region" description="Polar residues" evidence="1">
    <location>
        <begin position="73"/>
        <end position="84"/>
    </location>
</feature>
<dbReference type="Pfam" id="PF12146">
    <property type="entry name" value="Hydrolase_4"/>
    <property type="match status" value="1"/>
</dbReference>
<dbReference type="InterPro" id="IPR029058">
    <property type="entry name" value="AB_hydrolase_fold"/>
</dbReference>
<protein>
    <recommendedName>
        <fullName evidence="2">Serine aminopeptidase S33 domain-containing protein</fullName>
    </recommendedName>
</protein>
<dbReference type="Gene3D" id="3.40.50.1820">
    <property type="entry name" value="alpha/beta hydrolase"/>
    <property type="match status" value="1"/>
</dbReference>
<reference evidence="3 4" key="1">
    <citation type="journal article" date="2023" name="Commun. Biol.">
        <title>Reorganization of the ancestral sex-determining regions during the evolution of trioecy in Pleodorina starrii.</title>
        <authorList>
            <person name="Takahashi K."/>
            <person name="Suzuki S."/>
            <person name="Kawai-Toyooka H."/>
            <person name="Yamamoto K."/>
            <person name="Hamaji T."/>
            <person name="Ootsuki R."/>
            <person name="Yamaguchi H."/>
            <person name="Kawachi M."/>
            <person name="Higashiyama T."/>
            <person name="Nozaki H."/>
        </authorList>
    </citation>
    <scope>NUCLEOTIDE SEQUENCE [LARGE SCALE GENOMIC DNA]</scope>
    <source>
        <strain evidence="3 4">NIES-4479</strain>
    </source>
</reference>
<comment type="caution">
    <text evidence="3">The sequence shown here is derived from an EMBL/GenBank/DDBJ whole genome shotgun (WGS) entry which is preliminary data.</text>
</comment>
<name>A0A9W6BX32_9CHLO</name>
<dbReference type="InterPro" id="IPR022742">
    <property type="entry name" value="Hydrolase_4"/>
</dbReference>
<proteinExistence type="predicted"/>